<dbReference type="Proteomes" id="UP000268162">
    <property type="component" value="Unassembled WGS sequence"/>
</dbReference>
<evidence type="ECO:0000256" key="2">
    <source>
        <dbReference type="SAM" id="SignalP"/>
    </source>
</evidence>
<protein>
    <submittedName>
        <fullName evidence="3">Uncharacterized protein</fullName>
    </submittedName>
</protein>
<evidence type="ECO:0000256" key="1">
    <source>
        <dbReference type="SAM" id="MobiDB-lite"/>
    </source>
</evidence>
<accession>A0A4P9ZL63</accession>
<dbReference type="AlphaFoldDB" id="A0A4P9ZL63"/>
<feature type="chain" id="PRO_5020703986" evidence="2">
    <location>
        <begin position="20"/>
        <end position="123"/>
    </location>
</feature>
<dbReference type="EMBL" id="ML003520">
    <property type="protein sequence ID" value="RKP33845.1"/>
    <property type="molecule type" value="Genomic_DNA"/>
</dbReference>
<organism evidence="3 4">
    <name type="scientific">Dimargaris cristalligena</name>
    <dbReference type="NCBI Taxonomy" id="215637"/>
    <lineage>
        <taxon>Eukaryota</taxon>
        <taxon>Fungi</taxon>
        <taxon>Fungi incertae sedis</taxon>
        <taxon>Zoopagomycota</taxon>
        <taxon>Kickxellomycotina</taxon>
        <taxon>Dimargaritomycetes</taxon>
        <taxon>Dimargaritales</taxon>
        <taxon>Dimargaritaceae</taxon>
        <taxon>Dimargaris</taxon>
    </lineage>
</organism>
<proteinExistence type="predicted"/>
<feature type="region of interest" description="Disordered" evidence="1">
    <location>
        <begin position="26"/>
        <end position="56"/>
    </location>
</feature>
<name>A0A4P9ZL63_9FUNG</name>
<evidence type="ECO:0000313" key="4">
    <source>
        <dbReference type="Proteomes" id="UP000268162"/>
    </source>
</evidence>
<feature type="signal peptide" evidence="2">
    <location>
        <begin position="1"/>
        <end position="19"/>
    </location>
</feature>
<keyword evidence="4" id="KW-1185">Reference proteome</keyword>
<gene>
    <name evidence="3" type="ORF">BJ085DRAFT_33426</name>
</gene>
<feature type="compositionally biased region" description="Polar residues" evidence="1">
    <location>
        <begin position="44"/>
        <end position="54"/>
    </location>
</feature>
<reference evidence="4" key="1">
    <citation type="journal article" date="2018" name="Nat. Microbiol.">
        <title>Leveraging single-cell genomics to expand the fungal tree of life.</title>
        <authorList>
            <person name="Ahrendt S.R."/>
            <person name="Quandt C.A."/>
            <person name="Ciobanu D."/>
            <person name="Clum A."/>
            <person name="Salamov A."/>
            <person name="Andreopoulos B."/>
            <person name="Cheng J.F."/>
            <person name="Woyke T."/>
            <person name="Pelin A."/>
            <person name="Henrissat B."/>
            <person name="Reynolds N.K."/>
            <person name="Benny G.L."/>
            <person name="Smith M.E."/>
            <person name="James T.Y."/>
            <person name="Grigoriev I.V."/>
        </authorList>
    </citation>
    <scope>NUCLEOTIDE SEQUENCE [LARGE SCALE GENOMIC DNA]</scope>
    <source>
        <strain evidence="4">RSA 468</strain>
    </source>
</reference>
<evidence type="ECO:0000313" key="3">
    <source>
        <dbReference type="EMBL" id="RKP33845.1"/>
    </source>
</evidence>
<sequence length="123" mass="13387">MRLHLVIGTTLVAVGFCQLNNNVNSDTTPSLPAPGTAVEEISVPQGSRTSNAPNVDTEELVLRQDMYPLTEELPGTKCKAIKQALSNVLKGPRGPFKALLKPFFKVPDKAQRQGDSEYHPNTM</sequence>
<keyword evidence="2" id="KW-0732">Signal</keyword>